<dbReference type="EMBL" id="CP020811">
    <property type="protein sequence ID" value="ART74393.1"/>
    <property type="molecule type" value="Genomic_DNA"/>
</dbReference>
<keyword evidence="2" id="KW-1185">Reference proteome</keyword>
<dbReference type="KEGG" id="mdx:BTO20_37890"/>
<accession>A0A1Y0CGI5</accession>
<evidence type="ECO:0000313" key="1">
    <source>
        <dbReference type="EMBL" id="ART74393.1"/>
    </source>
</evidence>
<reference evidence="1 2" key="1">
    <citation type="submission" date="2017-04" db="EMBL/GenBank/DDBJ databases">
        <title>Whole Genome Sequence of 1,4-Dioxane Degrading Bacterium Mycobacterium dioxanotrophicus PH-06.</title>
        <authorList>
            <person name="He Y."/>
        </authorList>
    </citation>
    <scope>NUCLEOTIDE SEQUENCE [LARGE SCALE GENOMIC DNA]</scope>
    <source>
        <strain evidence="1 2">PH-06</strain>
        <plasmid evidence="1 2">unnamed2</plasmid>
    </source>
</reference>
<dbReference type="RefSeq" id="WP_087083682.1">
    <property type="nucleotide sequence ID" value="NZ_CP020811.1"/>
</dbReference>
<organism evidence="1 2">
    <name type="scientific">Mycobacterium dioxanotrophicus</name>
    <dbReference type="NCBI Taxonomy" id="482462"/>
    <lineage>
        <taxon>Bacteria</taxon>
        <taxon>Bacillati</taxon>
        <taxon>Actinomycetota</taxon>
        <taxon>Actinomycetes</taxon>
        <taxon>Mycobacteriales</taxon>
        <taxon>Mycobacteriaceae</taxon>
        <taxon>Mycobacterium</taxon>
    </lineage>
</organism>
<proteinExistence type="predicted"/>
<dbReference type="Proteomes" id="UP000195331">
    <property type="component" value="Plasmid unnamed2"/>
</dbReference>
<evidence type="ECO:0000313" key="2">
    <source>
        <dbReference type="Proteomes" id="UP000195331"/>
    </source>
</evidence>
<protein>
    <submittedName>
        <fullName evidence="1">Uncharacterized protein</fullName>
    </submittedName>
</protein>
<gene>
    <name evidence="1" type="ORF">BTO20_37890</name>
</gene>
<name>A0A1Y0CGI5_9MYCO</name>
<sequence>MIYVDADTYEKRIEGALVSLNMFANQVIGELDEQDAGPSWWPNSLGWKLRALLSDYLIQSLYGTADALSSASLVSQAYREATFAESYAHQRAGKQGRSPFPLDRQGRRRALVITSSAESCFFHFGQALDRVAAAVFIVGGFEKNVVKVDWGDVETIGAEFSAGSTKQYLQPVGSGGRAVQEALVTAVLDWQKSGPPDWLGWMRLTRNGMTHRAPSAEALVPTTARTVIRPFFKQPWWSEVQSLVFDEQHPRTSFLDAFIMCNPADVLDGLVTSLNDLLEAIVAALANCWNARAGNPQMIVQSDKQWKDIKPSAGDASNFAGYGSAMTAAAAGAILQNPLDAKRWQSARVMDDRRQDWYQP</sequence>
<keyword evidence="1" id="KW-0614">Plasmid</keyword>
<dbReference type="AlphaFoldDB" id="A0A1Y0CGI5"/>
<geneLocation type="plasmid" evidence="1 2">
    <name>unnamed2</name>
</geneLocation>
<dbReference type="OrthoDB" id="4412962at2"/>